<dbReference type="GO" id="GO:0003677">
    <property type="term" value="F:DNA binding"/>
    <property type="evidence" value="ECO:0007669"/>
    <property type="project" value="InterPro"/>
</dbReference>
<protein>
    <submittedName>
        <fullName evidence="2">Helix-turn-helix domain-containing protein</fullName>
    </submittedName>
</protein>
<dbReference type="PANTHER" id="PTHR35010">
    <property type="entry name" value="BLL4672 PROTEIN-RELATED"/>
    <property type="match status" value="1"/>
</dbReference>
<dbReference type="Proteomes" id="UP000502677">
    <property type="component" value="Chromosome"/>
</dbReference>
<dbReference type="EMBL" id="CP049863">
    <property type="protein sequence ID" value="QIK64272.1"/>
    <property type="molecule type" value="Genomic_DNA"/>
</dbReference>
<dbReference type="Gene3D" id="1.10.260.40">
    <property type="entry name" value="lambda repressor-like DNA-binding domains"/>
    <property type="match status" value="1"/>
</dbReference>
<dbReference type="KEGG" id="lvi:G7068_14470"/>
<evidence type="ECO:0000313" key="2">
    <source>
        <dbReference type="EMBL" id="QIK64272.1"/>
    </source>
</evidence>
<dbReference type="SUPFAM" id="SSF47413">
    <property type="entry name" value="lambda repressor-like DNA-binding domains"/>
    <property type="match status" value="1"/>
</dbReference>
<name>A0A6G7XIC9_9MICO</name>
<evidence type="ECO:0000313" key="3">
    <source>
        <dbReference type="Proteomes" id="UP000502677"/>
    </source>
</evidence>
<dbReference type="InterPro" id="IPR010982">
    <property type="entry name" value="Lambda_DNA-bd_dom_sf"/>
</dbReference>
<sequence>MTITDYETDQREALGSFLRAKRQQLNPVDVGLPAGGRRRTPGLRREEVAVLANVGVSWYTRLEQGRDISPSDAVILAIADALRLNGFEREYLMQLSGRQGNQPEPIDCRRHKNVQRILQNLNELPAVCLDRYMNVFATNTLAATLFGCEVGRNSLETFFREQQCSQKFRDHSNTAAMLVSQFRRNAARYPGDPRFANISRELTKSSPHFAQLWSDHTVGAELIFGLRYCDDVHGTVDFDSTTLSVAGENDLRVIVYLPQGDDNAEARWEAIRTSVTQQTALRLAG</sequence>
<accession>A0A6G7XIC9</accession>
<dbReference type="Pfam" id="PF17765">
    <property type="entry name" value="MLTR_LBD"/>
    <property type="match status" value="1"/>
</dbReference>
<dbReference type="InterPro" id="IPR041413">
    <property type="entry name" value="MLTR_LBD"/>
</dbReference>
<dbReference type="Gene3D" id="3.30.450.180">
    <property type="match status" value="1"/>
</dbReference>
<dbReference type="RefSeq" id="WP_166292605.1">
    <property type="nucleotide sequence ID" value="NZ_CP049863.1"/>
</dbReference>
<gene>
    <name evidence="2" type="ORF">G7068_14470</name>
</gene>
<dbReference type="AlphaFoldDB" id="A0A6G7XIC9"/>
<dbReference type="SMART" id="SM00530">
    <property type="entry name" value="HTH_XRE"/>
    <property type="match status" value="1"/>
</dbReference>
<dbReference type="Pfam" id="PF13560">
    <property type="entry name" value="HTH_31"/>
    <property type="match status" value="1"/>
</dbReference>
<keyword evidence="3" id="KW-1185">Reference proteome</keyword>
<proteinExistence type="predicted"/>
<feature type="domain" description="HTH cro/C1-type" evidence="1">
    <location>
        <begin position="17"/>
        <end position="89"/>
    </location>
</feature>
<evidence type="ECO:0000259" key="1">
    <source>
        <dbReference type="SMART" id="SM00530"/>
    </source>
</evidence>
<organism evidence="2 3">
    <name type="scientific">Leucobacter viscericola</name>
    <dbReference type="NCBI Taxonomy" id="2714935"/>
    <lineage>
        <taxon>Bacteria</taxon>
        <taxon>Bacillati</taxon>
        <taxon>Actinomycetota</taxon>
        <taxon>Actinomycetes</taxon>
        <taxon>Micrococcales</taxon>
        <taxon>Microbacteriaceae</taxon>
        <taxon>Leucobacter</taxon>
    </lineage>
</organism>
<reference evidence="2 3" key="1">
    <citation type="submission" date="2020-03" db="EMBL/GenBank/DDBJ databases">
        <title>Leucobacter sp. nov., isolated from beetles.</title>
        <authorList>
            <person name="Hyun D.-W."/>
            <person name="Bae J.-W."/>
        </authorList>
    </citation>
    <scope>NUCLEOTIDE SEQUENCE [LARGE SCALE GENOMIC DNA]</scope>
    <source>
        <strain evidence="2 3">HDW9C</strain>
    </source>
</reference>
<dbReference type="InterPro" id="IPR001387">
    <property type="entry name" value="Cro/C1-type_HTH"/>
</dbReference>
<dbReference type="CDD" id="cd00093">
    <property type="entry name" value="HTH_XRE"/>
    <property type="match status" value="1"/>
</dbReference>